<evidence type="ECO:0008006" key="4">
    <source>
        <dbReference type="Google" id="ProtNLM"/>
    </source>
</evidence>
<sequence length="357" mass="39348">MTVTYEQHAERGEQGEDEGEAAFAARTERYTARILELLLPHRRPAGAPADTRDDGGDGADSADGAEGRGHDSHRPGQCFAEQLTQIRGFVARREPVLLTLPAFPCKSPNPAKVVGHLPDLGELLSLRFLDDLCAAIDAVYPPGARLLICSDGHVFGDLIRVPDAHIDAYGKALRDMIDANGLRHIETFGLDHVYDGRGYDEKRALLEQDYAQSVEELRAEVRAGGPALSHYRGTIRFLVEDTADWTGSKAQLQRECRSRAYGVLRRSRAWGELIAHHYRQTVRLSIHPQACGSAKFGIALLEAADNWLTPWHAVVVQTGTDRFRLMKRHEAERVAIPAGPSWRPSHYIASELVGAAG</sequence>
<comment type="caution">
    <text evidence="2">The sequence shown here is derived from an EMBL/GenBank/DDBJ whole genome shotgun (WGS) entry which is preliminary data.</text>
</comment>
<evidence type="ECO:0000313" key="3">
    <source>
        <dbReference type="Proteomes" id="UP000286746"/>
    </source>
</evidence>
<dbReference type="Proteomes" id="UP000286746">
    <property type="component" value="Unassembled WGS sequence"/>
</dbReference>
<organism evidence="2 3">
    <name type="scientific">Streptomyces paromomycinus</name>
    <name type="common">Streptomyces rimosus subsp. paromomycinus</name>
    <dbReference type="NCBI Taxonomy" id="92743"/>
    <lineage>
        <taxon>Bacteria</taxon>
        <taxon>Bacillati</taxon>
        <taxon>Actinomycetota</taxon>
        <taxon>Actinomycetes</taxon>
        <taxon>Kitasatosporales</taxon>
        <taxon>Streptomycetaceae</taxon>
        <taxon>Streptomyces</taxon>
    </lineage>
</organism>
<evidence type="ECO:0000313" key="2">
    <source>
        <dbReference type="EMBL" id="GCD42659.1"/>
    </source>
</evidence>
<protein>
    <recommendedName>
        <fullName evidence="4">Pyoverdine biosynthesis protein PvcA</fullName>
    </recommendedName>
</protein>
<dbReference type="AlphaFoldDB" id="A0A401VZZ4"/>
<feature type="compositionally biased region" description="Basic and acidic residues" evidence="1">
    <location>
        <begin position="65"/>
        <end position="74"/>
    </location>
</feature>
<dbReference type="EMBL" id="BHZD01000001">
    <property type="protein sequence ID" value="GCD42659.1"/>
    <property type="molecule type" value="Genomic_DNA"/>
</dbReference>
<keyword evidence="3" id="KW-1185">Reference proteome</keyword>
<dbReference type="PANTHER" id="PTHR37285">
    <property type="entry name" value="SPORE WALL MATURATION PROTEIN DIT1"/>
    <property type="match status" value="1"/>
</dbReference>
<reference evidence="2 3" key="1">
    <citation type="submission" date="2018-11" db="EMBL/GenBank/DDBJ databases">
        <title>Whole genome sequence of Streptomyces paromomycinus NBRC 15454(T).</title>
        <authorList>
            <person name="Komaki H."/>
            <person name="Tamura T."/>
        </authorList>
    </citation>
    <scope>NUCLEOTIDE SEQUENCE [LARGE SCALE GENOMIC DNA]</scope>
    <source>
        <strain evidence="2 3">NBRC 15454</strain>
    </source>
</reference>
<feature type="region of interest" description="Disordered" evidence="1">
    <location>
        <begin position="41"/>
        <end position="76"/>
    </location>
</feature>
<dbReference type="PANTHER" id="PTHR37285:SF5">
    <property type="entry name" value="SPORE WALL MATURATION PROTEIN DIT1"/>
    <property type="match status" value="1"/>
</dbReference>
<gene>
    <name evidence="2" type="ORF">GKJPGBOP_02328</name>
</gene>
<dbReference type="RefSeq" id="WP_125053981.1">
    <property type="nucleotide sequence ID" value="NZ_BHZD01000001.1"/>
</dbReference>
<evidence type="ECO:0000256" key="1">
    <source>
        <dbReference type="SAM" id="MobiDB-lite"/>
    </source>
</evidence>
<accession>A0A401VZZ4</accession>
<dbReference type="InterPro" id="IPR007817">
    <property type="entry name" value="Isocyanide_synthase_DIT1"/>
</dbReference>
<dbReference type="Pfam" id="PF05141">
    <property type="entry name" value="DIT1_PvcA"/>
    <property type="match status" value="1"/>
</dbReference>
<proteinExistence type="predicted"/>
<name>A0A401VZZ4_STREY</name>
<feature type="region of interest" description="Disordered" evidence="1">
    <location>
        <begin position="1"/>
        <end position="25"/>
    </location>
</feature>